<feature type="region of interest" description="Disordered" evidence="4">
    <location>
        <begin position="400"/>
        <end position="429"/>
    </location>
</feature>
<dbReference type="InterPro" id="IPR006944">
    <property type="entry name" value="Phage/GTA_portal"/>
</dbReference>
<keyword evidence="2" id="KW-1171">Viral genome ejection through host cell envelope</keyword>
<sequence length="429" mass="48862">MSLKQKIFAWMSALVTRDTVANISQTWFGRWGRTSRRNTEMKLSVDALRNMARTPIARSAINQIREGVLALPWEVVSVDGNENKKAIRLVKNIINQPNPVDDYYDFMGKLFEDLIVLDIAFFEQKIVKRDRPLYLFPIDAQTIEVATNWTGDLNQPRYLQKVNGLQEWYKCDKIAMLQRTKLTYDEFGYSPLEQAYRHIMYLQEVQAYANDISSNAMPKYLINLGDKASQEEIEKVRVYIENEIQGQSAVAIVGTTTLDAKQVSPIGDESASLNWQKLLLQIIATCFNIPPERLGVAISNDRSTSSEKDNEMLEYTIKPWAKIFERAFNKYVIDRLGYSGKIEFRFVFTPTKAQQADAVERVRKLVDGNIITINEARQELNGVLGIGLSDIPSGDKLLSEYNTSLRGDEDTTPLEPTGKSTEKGEKTDE</sequence>
<organism evidence="5">
    <name type="scientific">Myoviridae sp. ctwmI4</name>
    <dbReference type="NCBI Taxonomy" id="2826710"/>
    <lineage>
        <taxon>Viruses</taxon>
        <taxon>Duplodnaviria</taxon>
        <taxon>Heunggongvirae</taxon>
        <taxon>Uroviricota</taxon>
        <taxon>Caudoviricetes</taxon>
    </lineage>
</organism>
<feature type="compositionally biased region" description="Basic and acidic residues" evidence="4">
    <location>
        <begin position="420"/>
        <end position="429"/>
    </location>
</feature>
<evidence type="ECO:0000313" key="5">
    <source>
        <dbReference type="EMBL" id="DAD73558.1"/>
    </source>
</evidence>
<keyword evidence="2" id="KW-1160">Virus entry into host cell</keyword>
<reference evidence="5" key="1">
    <citation type="journal article" date="2021" name="Proc. Natl. Acad. Sci. U.S.A.">
        <title>A Catalog of Tens of Thousands of Viruses from Human Metagenomes Reveals Hidden Associations with Chronic Diseases.</title>
        <authorList>
            <person name="Tisza M.J."/>
            <person name="Buck C.B."/>
        </authorList>
    </citation>
    <scope>NUCLEOTIDE SEQUENCE</scope>
    <source>
        <strain evidence="5">CtwmI4</strain>
    </source>
</reference>
<dbReference type="EMBL" id="BK014739">
    <property type="protein sequence ID" value="DAD73558.1"/>
    <property type="molecule type" value="Genomic_DNA"/>
</dbReference>
<protein>
    <submittedName>
        <fullName evidence="5">Portal protein</fullName>
    </submittedName>
</protein>
<keyword evidence="2" id="KW-1162">Viral penetration into host cytoplasm</keyword>
<evidence type="ECO:0000256" key="2">
    <source>
        <dbReference type="ARBA" id="ARBA00023009"/>
    </source>
</evidence>
<keyword evidence="3" id="KW-0231">Viral genome packaging</keyword>
<dbReference type="Pfam" id="PF04860">
    <property type="entry name" value="Phage_portal"/>
    <property type="match status" value="1"/>
</dbReference>
<name>A0A8S5LU62_9CAUD</name>
<evidence type="ECO:0000256" key="4">
    <source>
        <dbReference type="SAM" id="MobiDB-lite"/>
    </source>
</evidence>
<evidence type="ECO:0000256" key="1">
    <source>
        <dbReference type="ARBA" id="ARBA00022950"/>
    </source>
</evidence>
<keyword evidence="1" id="KW-0118">Viral capsid assembly</keyword>
<evidence type="ECO:0000256" key="3">
    <source>
        <dbReference type="ARBA" id="ARBA00023219"/>
    </source>
</evidence>
<keyword evidence="1" id="KW-1188">Viral release from host cell</keyword>
<accession>A0A8S5LU62</accession>
<proteinExistence type="predicted"/>